<evidence type="ECO:0000256" key="8">
    <source>
        <dbReference type="ARBA" id="ARBA00022963"/>
    </source>
</evidence>
<keyword evidence="7" id="KW-0460">Magnesium</keyword>
<dbReference type="PANTHER" id="PTHR18866">
    <property type="entry name" value="CARBOXYLASE:PYRUVATE/ACETYL-COA/PROPIONYL-COA CARBOXYLASE"/>
    <property type="match status" value="1"/>
</dbReference>
<dbReference type="PROSITE" id="PS00188">
    <property type="entry name" value="BIOTIN"/>
    <property type="match status" value="1"/>
</dbReference>
<dbReference type="Gene3D" id="3.30.470.20">
    <property type="entry name" value="ATP-grasp fold, B domain"/>
    <property type="match status" value="1"/>
</dbReference>
<dbReference type="EMBL" id="CAJGYM010000365">
    <property type="protein sequence ID" value="CAD6200353.1"/>
    <property type="molecule type" value="Genomic_DNA"/>
</dbReference>
<reference evidence="15" key="1">
    <citation type="submission" date="2020-10" db="EMBL/GenBank/DDBJ databases">
        <authorList>
            <person name="Kikuchi T."/>
        </authorList>
    </citation>
    <scope>NUCLEOTIDE SEQUENCE</scope>
    <source>
        <strain evidence="15">NKZ352</strain>
    </source>
</reference>
<evidence type="ECO:0000256" key="11">
    <source>
        <dbReference type="ARBA" id="ARBA00023267"/>
    </source>
</evidence>
<dbReference type="EC" id="6.4.1.3" evidence="2"/>
<dbReference type="Gene3D" id="3.30.700.30">
    <property type="match status" value="1"/>
</dbReference>
<evidence type="ECO:0000256" key="7">
    <source>
        <dbReference type="ARBA" id="ARBA00022842"/>
    </source>
</evidence>
<keyword evidence="9" id="KW-0443">Lipid metabolism</keyword>
<dbReference type="PANTHER" id="PTHR18866:SF33">
    <property type="entry name" value="METHYLCROTONOYL-COA CARBOXYLASE SUBUNIT ALPHA, MITOCHONDRIAL-RELATED"/>
    <property type="match status" value="1"/>
</dbReference>
<dbReference type="Proteomes" id="UP000835052">
    <property type="component" value="Unassembled WGS sequence"/>
</dbReference>
<proteinExistence type="predicted"/>
<dbReference type="GO" id="GO:0005524">
    <property type="term" value="F:ATP binding"/>
    <property type="evidence" value="ECO:0007669"/>
    <property type="project" value="UniProtKB-KW"/>
</dbReference>
<dbReference type="InterPro" id="IPR011054">
    <property type="entry name" value="Rudment_hybrid_motif"/>
</dbReference>
<comment type="catalytic activity">
    <reaction evidence="12">
        <text>propanoyl-CoA + hydrogencarbonate + ATP = (S)-methylmalonyl-CoA + ADP + phosphate + H(+)</text>
        <dbReference type="Rhea" id="RHEA:23720"/>
        <dbReference type="ChEBI" id="CHEBI:15378"/>
        <dbReference type="ChEBI" id="CHEBI:17544"/>
        <dbReference type="ChEBI" id="CHEBI:30616"/>
        <dbReference type="ChEBI" id="CHEBI:43474"/>
        <dbReference type="ChEBI" id="CHEBI:57327"/>
        <dbReference type="ChEBI" id="CHEBI:57392"/>
        <dbReference type="ChEBI" id="CHEBI:456216"/>
        <dbReference type="EC" id="6.4.1.3"/>
    </reaction>
    <physiologicalReaction direction="left-to-right" evidence="12">
        <dbReference type="Rhea" id="RHEA:23721"/>
    </physiologicalReaction>
</comment>
<dbReference type="SUPFAM" id="SSF51230">
    <property type="entry name" value="Single hybrid motif"/>
    <property type="match status" value="1"/>
</dbReference>
<keyword evidence="4" id="KW-0479">Metal-binding</keyword>
<evidence type="ECO:0000256" key="9">
    <source>
        <dbReference type="ARBA" id="ARBA00023098"/>
    </source>
</evidence>
<evidence type="ECO:0000256" key="4">
    <source>
        <dbReference type="ARBA" id="ARBA00022723"/>
    </source>
</evidence>
<dbReference type="GO" id="GO:0016042">
    <property type="term" value="P:lipid catabolic process"/>
    <property type="evidence" value="ECO:0007669"/>
    <property type="project" value="UniProtKB-KW"/>
</dbReference>
<protein>
    <recommendedName>
        <fullName evidence="2">propionyl-CoA carboxylase</fullName>
        <ecNumber evidence="2">6.4.1.3</ecNumber>
    </recommendedName>
</protein>
<dbReference type="Pfam" id="PF18140">
    <property type="entry name" value="PCC_BT"/>
    <property type="match status" value="1"/>
</dbReference>
<dbReference type="GO" id="GO:0005739">
    <property type="term" value="C:mitochondrion"/>
    <property type="evidence" value="ECO:0007669"/>
    <property type="project" value="TreeGrafter"/>
</dbReference>
<evidence type="ECO:0000256" key="2">
    <source>
        <dbReference type="ARBA" id="ARBA00013050"/>
    </source>
</evidence>
<dbReference type="InterPro" id="IPR041265">
    <property type="entry name" value="PCC_BT"/>
</dbReference>
<dbReference type="SMART" id="SM00878">
    <property type="entry name" value="Biotin_carb_C"/>
    <property type="match status" value="1"/>
</dbReference>
<evidence type="ECO:0000256" key="6">
    <source>
        <dbReference type="ARBA" id="ARBA00022840"/>
    </source>
</evidence>
<keyword evidence="3" id="KW-0436">Ligase</keyword>
<dbReference type="FunFam" id="2.40.50.100:FF:000003">
    <property type="entry name" value="Acetyl-CoA carboxylase biotin carboxyl carrier protein"/>
    <property type="match status" value="1"/>
</dbReference>
<evidence type="ECO:0000313" key="15">
    <source>
        <dbReference type="EMBL" id="CAD6200353.1"/>
    </source>
</evidence>
<sequence length="276" mass="30182">MVTYGKSRTEALEAMTTALDNYVIRGVAHNIPLLRDITRESSFRKGDIATDYLPKVYPEGFKGCALTSQERSALLLVASALHARKINRNRTIEPSRRSEVRYTATFHELGTKSESKEVVFHGISENRNSQEMFVNGKSTIITGDLTTSKLVLDLNVDGLSLSVQYVSRTTSTISLSFKGTLFTIDVHPQHSSGYLELMKPKKTVDNSSSVISPMPGAVKVVNVKVGDVVSEGQELIVLEAMKMQNSLVAGKSGKVKTVCTKVGDTVEEGEILVELL</sequence>
<name>A0A8S1I0U8_9PELO</name>
<dbReference type="InterPro" id="IPR050856">
    <property type="entry name" value="Biotin_carboxylase_complex"/>
</dbReference>
<evidence type="ECO:0000256" key="1">
    <source>
        <dbReference type="ARBA" id="ARBA00005060"/>
    </source>
</evidence>
<feature type="domain" description="Lipoyl-binding" evidence="13">
    <location>
        <begin position="201"/>
        <end position="276"/>
    </location>
</feature>
<dbReference type="AlphaFoldDB" id="A0A8S1I0U8"/>
<accession>A0A8S1I0U8</accession>
<evidence type="ECO:0000259" key="14">
    <source>
        <dbReference type="PROSITE" id="PS50979"/>
    </source>
</evidence>
<dbReference type="PROSITE" id="PS50979">
    <property type="entry name" value="BC"/>
    <property type="match status" value="1"/>
</dbReference>
<evidence type="ECO:0000256" key="12">
    <source>
        <dbReference type="ARBA" id="ARBA00049495"/>
    </source>
</evidence>
<evidence type="ECO:0000313" key="16">
    <source>
        <dbReference type="Proteomes" id="UP000835052"/>
    </source>
</evidence>
<dbReference type="GO" id="GO:0004658">
    <property type="term" value="F:propionyl-CoA carboxylase activity"/>
    <property type="evidence" value="ECO:0007669"/>
    <property type="project" value="UniProtKB-EC"/>
</dbReference>
<dbReference type="InterPro" id="IPR001882">
    <property type="entry name" value="Biotin_BS"/>
</dbReference>
<dbReference type="Pfam" id="PF00364">
    <property type="entry name" value="Biotin_lipoyl"/>
    <property type="match status" value="1"/>
</dbReference>
<keyword evidence="11" id="KW-0092">Biotin</keyword>
<feature type="domain" description="Biotin carboxylation" evidence="14">
    <location>
        <begin position="1"/>
        <end position="58"/>
    </location>
</feature>
<keyword evidence="16" id="KW-1185">Reference proteome</keyword>
<evidence type="ECO:0000256" key="10">
    <source>
        <dbReference type="ARBA" id="ARBA00023211"/>
    </source>
</evidence>
<dbReference type="OrthoDB" id="196847at2759"/>
<dbReference type="InterPro" id="IPR011764">
    <property type="entry name" value="Biotin_carboxylation_dom"/>
</dbReference>
<gene>
    <name evidence="15" type="ORF">CAUJ_LOCUS16249</name>
</gene>
<dbReference type="SUPFAM" id="SSF51246">
    <property type="entry name" value="Rudiment single hybrid motif"/>
    <property type="match status" value="1"/>
</dbReference>
<dbReference type="InterPro" id="IPR000089">
    <property type="entry name" value="Biotin_lipoyl"/>
</dbReference>
<comment type="pathway">
    <text evidence="1">Metabolic intermediate metabolism; propanoyl-CoA degradation; succinyl-CoA from propanoyl-CoA: step 1/3.</text>
</comment>
<organism evidence="15 16">
    <name type="scientific">Caenorhabditis auriculariae</name>
    <dbReference type="NCBI Taxonomy" id="2777116"/>
    <lineage>
        <taxon>Eukaryota</taxon>
        <taxon>Metazoa</taxon>
        <taxon>Ecdysozoa</taxon>
        <taxon>Nematoda</taxon>
        <taxon>Chromadorea</taxon>
        <taxon>Rhabditida</taxon>
        <taxon>Rhabditina</taxon>
        <taxon>Rhabditomorpha</taxon>
        <taxon>Rhabditoidea</taxon>
        <taxon>Rhabditidae</taxon>
        <taxon>Peloderinae</taxon>
        <taxon>Caenorhabditis</taxon>
    </lineage>
</organism>
<comment type="caution">
    <text evidence="15">The sequence shown here is derived from an EMBL/GenBank/DDBJ whole genome shotgun (WGS) entry which is preliminary data.</text>
</comment>
<dbReference type="InterPro" id="IPR005482">
    <property type="entry name" value="Biotin_COase_C"/>
</dbReference>
<evidence type="ECO:0000256" key="3">
    <source>
        <dbReference type="ARBA" id="ARBA00022598"/>
    </source>
</evidence>
<dbReference type="Gene3D" id="2.40.50.100">
    <property type="match status" value="1"/>
</dbReference>
<dbReference type="CDD" id="cd06850">
    <property type="entry name" value="biotinyl_domain"/>
    <property type="match status" value="1"/>
</dbReference>
<dbReference type="Pfam" id="PF02785">
    <property type="entry name" value="Biotin_carb_C"/>
    <property type="match status" value="1"/>
</dbReference>
<keyword evidence="10" id="KW-0464">Manganese</keyword>
<evidence type="ECO:0000259" key="13">
    <source>
        <dbReference type="PROSITE" id="PS50968"/>
    </source>
</evidence>
<keyword evidence="6" id="KW-0067">ATP-binding</keyword>
<dbReference type="GO" id="GO:0046872">
    <property type="term" value="F:metal ion binding"/>
    <property type="evidence" value="ECO:0007669"/>
    <property type="project" value="UniProtKB-KW"/>
</dbReference>
<keyword evidence="8" id="KW-0442">Lipid degradation</keyword>
<dbReference type="PROSITE" id="PS50968">
    <property type="entry name" value="BIOTINYL_LIPOYL"/>
    <property type="match status" value="1"/>
</dbReference>
<evidence type="ECO:0000256" key="5">
    <source>
        <dbReference type="ARBA" id="ARBA00022741"/>
    </source>
</evidence>
<keyword evidence="5" id="KW-0547">Nucleotide-binding</keyword>
<dbReference type="InterPro" id="IPR011053">
    <property type="entry name" value="Single_hybrid_motif"/>
</dbReference>